<evidence type="ECO:0000256" key="2">
    <source>
        <dbReference type="ARBA" id="ARBA00022763"/>
    </source>
</evidence>
<dbReference type="RefSeq" id="WP_070078115.1">
    <property type="nucleotide sequence ID" value="NZ_CP017415.1"/>
</dbReference>
<dbReference type="InterPro" id="IPR001650">
    <property type="entry name" value="Helicase_C-like"/>
</dbReference>
<evidence type="ECO:0000259" key="8">
    <source>
        <dbReference type="PROSITE" id="PS51192"/>
    </source>
</evidence>
<dbReference type="GO" id="GO:0005524">
    <property type="term" value="F:ATP binding"/>
    <property type="evidence" value="ECO:0007669"/>
    <property type="project" value="UniProtKB-KW"/>
</dbReference>
<feature type="domain" description="Helicase C-terminal" evidence="9">
    <location>
        <begin position="450"/>
        <end position="609"/>
    </location>
</feature>
<accession>A0A1D8IMN3</accession>
<dbReference type="GO" id="GO:0003678">
    <property type="term" value="F:DNA helicase activity"/>
    <property type="evidence" value="ECO:0007669"/>
    <property type="project" value="TreeGrafter"/>
</dbReference>
<dbReference type="InterPro" id="IPR047112">
    <property type="entry name" value="RecG/Mfd"/>
</dbReference>
<dbReference type="Proteomes" id="UP000095401">
    <property type="component" value="Chromosome"/>
</dbReference>
<evidence type="ECO:0000313" key="11">
    <source>
        <dbReference type="Proteomes" id="UP000095401"/>
    </source>
</evidence>
<dbReference type="PANTHER" id="PTHR47964:SF1">
    <property type="entry name" value="ATP-DEPENDENT DNA HELICASE HOMOLOG RECG, CHLOROPLASTIC"/>
    <property type="match status" value="1"/>
</dbReference>
<sequence length="649" mass="71855">MSTAATQPGHASRDNRSVGPLAAFGLTQARQIPLFLPHRWDDLRHPITQFDFKSGDVGQMVLVHGVLSRAPVLNTRPYPRLIGQMLDDAGRALEFTLYGTAADLDTLRRTLPSGCRVHLFGKLDFAGRALRLKGTQPVSPEWVGKLRPIYSGKQGLEPDVVRRYVLNRLKAQVPDAANWLRAQLGESEINEWHMVSGLPMRVPLERVLWLAHRPRTPTEGCAAQQVLERLAAWHALRDLRAAQHLGVTRWHNPAPWEPQARALGFALTKDQRTAVGEIHKDLSRLQPMRRLLSGDVGTGKTAVFALAAISVVRGGGRVAILLPNERLAEQVHERIIGWWPDVAAVCVTGTTESTSDLTHAPLLVGTTALLHREIGHMDLVVVDEQHKFSREQREKLVGDGTHLLEASATCIPRSQALIRFGALTVSKLRDGPVKKTIHTRLWQAGEQTKLFQQIRETCTSGSQVIVVYPRKAGANEPGTGRDRKSAEDMFHLWERHFPGQVMLAHGGLDQDENRAAMEAMKSGKARILVATTLVEVGIDLPGVRRLVVMNPETLGLTQLHQLRGRVARNGGEGWFDLYLSRPMKEKTLQRLDVMTRTTDGFEIAEADLRQRGHGNLAADSNRQSGDDGVFLFGRHVGFDTLEAVAAKIA</sequence>
<organism evidence="10 11">
    <name type="scientific">Acidihalobacter yilgarnensis</name>
    <dbReference type="NCBI Taxonomy" id="2819280"/>
    <lineage>
        <taxon>Bacteria</taxon>
        <taxon>Pseudomonadati</taxon>
        <taxon>Pseudomonadota</taxon>
        <taxon>Gammaproteobacteria</taxon>
        <taxon>Chromatiales</taxon>
        <taxon>Ectothiorhodospiraceae</taxon>
        <taxon>Acidihalobacter</taxon>
    </lineage>
</organism>
<keyword evidence="5" id="KW-0067">ATP-binding</keyword>
<dbReference type="SMART" id="SM00487">
    <property type="entry name" value="DEXDc"/>
    <property type="match status" value="1"/>
</dbReference>
<dbReference type="SUPFAM" id="SSF52540">
    <property type="entry name" value="P-loop containing nucleoside triphosphate hydrolases"/>
    <property type="match status" value="2"/>
</dbReference>
<proteinExistence type="predicted"/>
<evidence type="ECO:0000256" key="5">
    <source>
        <dbReference type="ARBA" id="ARBA00022840"/>
    </source>
</evidence>
<dbReference type="PANTHER" id="PTHR47964">
    <property type="entry name" value="ATP-DEPENDENT DNA HELICASE HOMOLOG RECG, CHLOROPLASTIC"/>
    <property type="match status" value="1"/>
</dbReference>
<evidence type="ECO:0000256" key="3">
    <source>
        <dbReference type="ARBA" id="ARBA00022801"/>
    </source>
</evidence>
<dbReference type="PROSITE" id="PS51194">
    <property type="entry name" value="HELICASE_CTER"/>
    <property type="match status" value="1"/>
</dbReference>
<evidence type="ECO:0000256" key="7">
    <source>
        <dbReference type="ARBA" id="ARBA00023204"/>
    </source>
</evidence>
<keyword evidence="6" id="KW-0238">DNA-binding</keyword>
<evidence type="ECO:0000256" key="6">
    <source>
        <dbReference type="ARBA" id="ARBA00023125"/>
    </source>
</evidence>
<feature type="domain" description="Helicase ATP-binding" evidence="8">
    <location>
        <begin position="281"/>
        <end position="428"/>
    </location>
</feature>
<dbReference type="PROSITE" id="PS51192">
    <property type="entry name" value="HELICASE_ATP_BIND_1"/>
    <property type="match status" value="1"/>
</dbReference>
<gene>
    <name evidence="10" type="ORF">BI364_06955</name>
</gene>
<name>A0A1D8IMN3_9GAMM</name>
<dbReference type="InterPro" id="IPR027417">
    <property type="entry name" value="P-loop_NTPase"/>
</dbReference>
<keyword evidence="2" id="KW-0227">DNA damage</keyword>
<keyword evidence="1" id="KW-0547">Nucleotide-binding</keyword>
<protein>
    <recommendedName>
        <fullName evidence="12">ATP-dependent DNA helicase RecG</fullName>
    </recommendedName>
</protein>
<dbReference type="InterPro" id="IPR011545">
    <property type="entry name" value="DEAD/DEAH_box_helicase_dom"/>
</dbReference>
<dbReference type="InterPro" id="IPR014001">
    <property type="entry name" value="Helicase_ATP-bd"/>
</dbReference>
<dbReference type="InterPro" id="IPR012340">
    <property type="entry name" value="NA-bd_OB-fold"/>
</dbReference>
<keyword evidence="11" id="KW-1185">Reference proteome</keyword>
<dbReference type="EMBL" id="CP017415">
    <property type="protein sequence ID" value="AOU97730.1"/>
    <property type="molecule type" value="Genomic_DNA"/>
</dbReference>
<dbReference type="Pfam" id="PF00271">
    <property type="entry name" value="Helicase_C"/>
    <property type="match status" value="1"/>
</dbReference>
<reference evidence="11" key="1">
    <citation type="submission" date="2016-09" db="EMBL/GenBank/DDBJ databases">
        <title>Acidihalobacter prosperus F5.</title>
        <authorList>
            <person name="Khaleque H.N."/>
            <person name="Ramsay J.P."/>
            <person name="Kaksonen A.H."/>
            <person name="Boxall N.J."/>
            <person name="Watkin E.L.J."/>
        </authorList>
    </citation>
    <scope>NUCLEOTIDE SEQUENCE [LARGE SCALE GENOMIC DNA]</scope>
    <source>
        <strain evidence="11">F5</strain>
    </source>
</reference>
<evidence type="ECO:0000313" key="10">
    <source>
        <dbReference type="EMBL" id="AOU97730.1"/>
    </source>
</evidence>
<dbReference type="Gene3D" id="3.40.50.300">
    <property type="entry name" value="P-loop containing nucleotide triphosphate hydrolases"/>
    <property type="match status" value="2"/>
</dbReference>
<evidence type="ECO:0000256" key="4">
    <source>
        <dbReference type="ARBA" id="ARBA00022806"/>
    </source>
</evidence>
<keyword evidence="7" id="KW-0234">DNA repair</keyword>
<dbReference type="SMART" id="SM00490">
    <property type="entry name" value="HELICc"/>
    <property type="match status" value="1"/>
</dbReference>
<dbReference type="GO" id="GO:0016787">
    <property type="term" value="F:hydrolase activity"/>
    <property type="evidence" value="ECO:0007669"/>
    <property type="project" value="UniProtKB-KW"/>
</dbReference>
<evidence type="ECO:0008006" key="12">
    <source>
        <dbReference type="Google" id="ProtNLM"/>
    </source>
</evidence>
<dbReference type="Pfam" id="PF00270">
    <property type="entry name" value="DEAD"/>
    <property type="match status" value="1"/>
</dbReference>
<dbReference type="GO" id="GO:0003677">
    <property type="term" value="F:DNA binding"/>
    <property type="evidence" value="ECO:0007669"/>
    <property type="project" value="UniProtKB-KW"/>
</dbReference>
<keyword evidence="4" id="KW-0347">Helicase</keyword>
<dbReference type="GO" id="GO:0006281">
    <property type="term" value="P:DNA repair"/>
    <property type="evidence" value="ECO:0007669"/>
    <property type="project" value="UniProtKB-KW"/>
</dbReference>
<evidence type="ECO:0000256" key="1">
    <source>
        <dbReference type="ARBA" id="ARBA00022741"/>
    </source>
</evidence>
<evidence type="ECO:0000259" key="9">
    <source>
        <dbReference type="PROSITE" id="PS51194"/>
    </source>
</evidence>
<keyword evidence="3" id="KW-0378">Hydrolase</keyword>
<dbReference type="AlphaFoldDB" id="A0A1D8IMN3"/>
<dbReference type="SUPFAM" id="SSF50249">
    <property type="entry name" value="Nucleic acid-binding proteins"/>
    <property type="match status" value="1"/>
</dbReference>
<dbReference type="KEGG" id="aprs:BI364_06955"/>